<dbReference type="InterPro" id="IPR003583">
    <property type="entry name" value="Hlx-hairpin-Hlx_DNA-bd_motif"/>
</dbReference>
<dbReference type="AlphaFoldDB" id="A0A926HYN6"/>
<keyword evidence="10 15" id="KW-0520">NAD</keyword>
<evidence type="ECO:0000256" key="14">
    <source>
        <dbReference type="ARBA" id="ARBA00060881"/>
    </source>
</evidence>
<keyword evidence="18" id="KW-1185">Reference proteome</keyword>
<evidence type="ECO:0000256" key="4">
    <source>
        <dbReference type="ARBA" id="ARBA00022598"/>
    </source>
</evidence>
<keyword evidence="6 15" id="KW-0479">Metal-binding</keyword>
<dbReference type="Gene3D" id="3.40.50.10190">
    <property type="entry name" value="BRCT domain"/>
    <property type="match status" value="1"/>
</dbReference>
<dbReference type="PANTHER" id="PTHR23389:SF9">
    <property type="entry name" value="DNA LIGASE"/>
    <property type="match status" value="1"/>
</dbReference>
<accession>A0A926HYN6</accession>
<feature type="binding site" evidence="15">
    <location>
        <begin position="81"/>
        <end position="82"/>
    </location>
    <ligand>
        <name>NAD(+)</name>
        <dbReference type="ChEBI" id="CHEBI:57540"/>
    </ligand>
</feature>
<feature type="binding site" evidence="15">
    <location>
        <position position="285"/>
    </location>
    <ligand>
        <name>NAD(+)</name>
        <dbReference type="ChEBI" id="CHEBI:57540"/>
    </ligand>
</feature>
<dbReference type="InterPro" id="IPR018239">
    <property type="entry name" value="DNA_ligase_AS"/>
</dbReference>
<evidence type="ECO:0000256" key="15">
    <source>
        <dbReference type="HAMAP-Rule" id="MF_01588"/>
    </source>
</evidence>
<comment type="caution">
    <text evidence="17">The sequence shown here is derived from an EMBL/GenBank/DDBJ whole genome shotgun (WGS) entry which is preliminary data.</text>
</comment>
<dbReference type="InterPro" id="IPR004150">
    <property type="entry name" value="NAD_DNA_ligase_OB"/>
</dbReference>
<dbReference type="GO" id="GO:0046872">
    <property type="term" value="F:metal ion binding"/>
    <property type="evidence" value="ECO:0007669"/>
    <property type="project" value="UniProtKB-KW"/>
</dbReference>
<dbReference type="Pfam" id="PF12826">
    <property type="entry name" value="HHH_2"/>
    <property type="match status" value="1"/>
</dbReference>
<feature type="binding site" evidence="15">
    <location>
        <position position="309"/>
    </location>
    <ligand>
        <name>NAD(+)</name>
        <dbReference type="ChEBI" id="CHEBI:57540"/>
    </ligand>
</feature>
<dbReference type="Pfam" id="PF00533">
    <property type="entry name" value="BRCT"/>
    <property type="match status" value="1"/>
</dbReference>
<dbReference type="GO" id="GO:0006281">
    <property type="term" value="P:DNA repair"/>
    <property type="evidence" value="ECO:0007669"/>
    <property type="project" value="UniProtKB-KW"/>
</dbReference>
<dbReference type="PANTHER" id="PTHR23389">
    <property type="entry name" value="CHROMOSOME TRANSMISSION FIDELITY FACTOR 18"/>
    <property type="match status" value="1"/>
</dbReference>
<dbReference type="InterPro" id="IPR036420">
    <property type="entry name" value="BRCT_dom_sf"/>
</dbReference>
<keyword evidence="7 15" id="KW-0227">DNA damage</keyword>
<dbReference type="InterPro" id="IPR013840">
    <property type="entry name" value="DNAligase_N"/>
</dbReference>
<keyword evidence="11 15" id="KW-0234">DNA repair</keyword>
<dbReference type="InterPro" id="IPR013839">
    <property type="entry name" value="DNAligase_adenylation"/>
</dbReference>
<evidence type="ECO:0000256" key="9">
    <source>
        <dbReference type="ARBA" id="ARBA00022842"/>
    </source>
</evidence>
<feature type="binding site" evidence="15">
    <location>
        <position position="403"/>
    </location>
    <ligand>
        <name>Zn(2+)</name>
        <dbReference type="ChEBI" id="CHEBI:29105"/>
    </ligand>
</feature>
<keyword evidence="8 15" id="KW-0862">Zinc</keyword>
<dbReference type="GO" id="GO:0005829">
    <property type="term" value="C:cytosol"/>
    <property type="evidence" value="ECO:0007669"/>
    <property type="project" value="TreeGrafter"/>
</dbReference>
<comment type="catalytic activity">
    <reaction evidence="13 15">
        <text>NAD(+) + (deoxyribonucleotide)n-3'-hydroxyl + 5'-phospho-(deoxyribonucleotide)m = (deoxyribonucleotide)n+m + AMP + beta-nicotinamide D-nucleotide.</text>
        <dbReference type="EC" id="6.5.1.2"/>
    </reaction>
</comment>
<comment type="function">
    <text evidence="1 15">DNA ligase that catalyzes the formation of phosphodiester linkages between 5'-phosphoryl and 3'-hydroxyl groups in double-stranded DNA using NAD as a coenzyme and as the energy source for the reaction. It is essential for DNA replication and repair of damaged DNA.</text>
</comment>
<feature type="binding site" evidence="15">
    <location>
        <position position="134"/>
    </location>
    <ligand>
        <name>NAD(+)</name>
        <dbReference type="ChEBI" id="CHEBI:57540"/>
    </ligand>
</feature>
<dbReference type="InterPro" id="IPR012340">
    <property type="entry name" value="NA-bd_OB-fold"/>
</dbReference>
<feature type="binding site" evidence="15">
    <location>
        <begin position="32"/>
        <end position="36"/>
    </location>
    <ligand>
        <name>NAD(+)</name>
        <dbReference type="ChEBI" id="CHEBI:57540"/>
    </ligand>
</feature>
<feature type="binding site" evidence="15">
    <location>
        <position position="169"/>
    </location>
    <ligand>
        <name>NAD(+)</name>
        <dbReference type="ChEBI" id="CHEBI:57540"/>
    </ligand>
</feature>
<organism evidence="17 18">
    <name type="scientific">Congzhengia minquanensis</name>
    <dbReference type="NCBI Taxonomy" id="2763657"/>
    <lineage>
        <taxon>Bacteria</taxon>
        <taxon>Bacillati</taxon>
        <taxon>Bacillota</taxon>
        <taxon>Clostridia</taxon>
        <taxon>Eubacteriales</taxon>
        <taxon>Oscillospiraceae</taxon>
        <taxon>Congzhengia</taxon>
    </lineage>
</organism>
<dbReference type="SUPFAM" id="SSF52113">
    <property type="entry name" value="BRCT domain"/>
    <property type="match status" value="1"/>
</dbReference>
<evidence type="ECO:0000256" key="10">
    <source>
        <dbReference type="ARBA" id="ARBA00023027"/>
    </source>
</evidence>
<keyword evidence="4 15" id="KW-0436">Ligase</keyword>
<dbReference type="SMART" id="SM00278">
    <property type="entry name" value="HhH1"/>
    <property type="match status" value="3"/>
</dbReference>
<feature type="binding site" evidence="15">
    <location>
        <position position="406"/>
    </location>
    <ligand>
        <name>Zn(2+)</name>
        <dbReference type="ChEBI" id="CHEBI:29105"/>
    </ligand>
</feature>
<evidence type="ECO:0000259" key="16">
    <source>
        <dbReference type="PROSITE" id="PS50172"/>
    </source>
</evidence>
<dbReference type="FunFam" id="3.30.470.30:FF:000001">
    <property type="entry name" value="DNA ligase"/>
    <property type="match status" value="1"/>
</dbReference>
<protein>
    <recommendedName>
        <fullName evidence="3 15">DNA ligase</fullName>
        <ecNumber evidence="2 15">6.5.1.2</ecNumber>
    </recommendedName>
    <alternativeName>
        <fullName evidence="15">Polydeoxyribonucleotide synthase [NAD(+)]</fullName>
    </alternativeName>
</protein>
<dbReference type="EC" id="6.5.1.2" evidence="2 15"/>
<feature type="domain" description="BRCT" evidence="16">
    <location>
        <begin position="585"/>
        <end position="662"/>
    </location>
</feature>
<dbReference type="FunFam" id="1.10.150.20:FF:000007">
    <property type="entry name" value="DNA ligase"/>
    <property type="match status" value="1"/>
</dbReference>
<evidence type="ECO:0000256" key="13">
    <source>
        <dbReference type="ARBA" id="ARBA00034005"/>
    </source>
</evidence>
<evidence type="ECO:0000313" key="18">
    <source>
        <dbReference type="Proteomes" id="UP000611762"/>
    </source>
</evidence>
<evidence type="ECO:0000256" key="5">
    <source>
        <dbReference type="ARBA" id="ARBA00022705"/>
    </source>
</evidence>
<name>A0A926HYN6_9FIRM</name>
<dbReference type="Gene3D" id="3.30.470.30">
    <property type="entry name" value="DNA ligase/mRNA capping enzyme"/>
    <property type="match status" value="1"/>
</dbReference>
<dbReference type="Pfam" id="PF03120">
    <property type="entry name" value="OB_DNA_ligase"/>
    <property type="match status" value="1"/>
</dbReference>
<dbReference type="FunFam" id="2.40.50.140:FF:000012">
    <property type="entry name" value="DNA ligase"/>
    <property type="match status" value="1"/>
</dbReference>
<dbReference type="SUPFAM" id="SSF50249">
    <property type="entry name" value="Nucleic acid-binding proteins"/>
    <property type="match status" value="1"/>
</dbReference>
<feature type="active site" description="N6-AMP-lysine intermediate" evidence="15">
    <location>
        <position position="113"/>
    </location>
</feature>
<evidence type="ECO:0000256" key="6">
    <source>
        <dbReference type="ARBA" id="ARBA00022723"/>
    </source>
</evidence>
<dbReference type="Gene3D" id="2.40.50.140">
    <property type="entry name" value="Nucleic acid-binding proteins"/>
    <property type="match status" value="1"/>
</dbReference>
<dbReference type="SUPFAM" id="SSF47781">
    <property type="entry name" value="RuvA domain 2-like"/>
    <property type="match status" value="1"/>
</dbReference>
<dbReference type="SUPFAM" id="SSF56091">
    <property type="entry name" value="DNA ligase/mRNA capping enzyme, catalytic domain"/>
    <property type="match status" value="1"/>
</dbReference>
<sequence length="662" mass="73129">MENAEKRMKELTELLTYHSHKYYVEDSPEISDYEYDMLLRELKDLEGKYPHLKDPASPTVRVIGSVIEGFESVTHEVPMLSLNDAFSKEEILEFDKRVREAVPGKIEYVTEYKIDGLSVSLEYENGLFVRGSTRGDGLVGEDVTENLKTVNSIPLRLKEAVPYLEVRGEVFMPKATFDKLNDEKQAKGEPLFANPRNAAAGSLRQLDSSIARERGLDIFVFNIQREEGLNIATHHEGLLKLKQLGFKTVYQNNVSNSIEGAFAQVEKIGALRDDLPFEIDGAVIKVNDLRTRELLGATSKCPRWAVAFKFPAETKKTKLLDIVVQVGRTGKITPNAVLEPVRVAGSVVSRTTLHNLDFIRERDILIGDNVYVRKAGDIIPEIVGVEKKDRTGNEIPFEMPAVCPECGAPVVRVEGEAAHKCTGDSCPAQLLRRLMHFASRDAMDIEGLGPAILEKLLDVGHIKSAADLYELSKEDIAALEKMGDKSAENLISAIEKSKQNDLYRLLFALGIQLNGLKSSKTIAAHFRTMENIMEASEEELTAIPDIGEKTAANICDFFSRPENKELILRLKALGVNQTSFAPEPKTDSACAGKKFVITGKFEGFSRGDIVQIIEDNGGTAAGSVSKKTDYVIAGEDAGSKLAKAQELNIPVLTIEELLSMTK</sequence>
<evidence type="ECO:0000256" key="2">
    <source>
        <dbReference type="ARBA" id="ARBA00012722"/>
    </source>
</evidence>
<dbReference type="Gene3D" id="1.10.150.20">
    <property type="entry name" value="5' to 3' exonuclease, C-terminal subdomain"/>
    <property type="match status" value="2"/>
</dbReference>
<dbReference type="Gene3D" id="6.20.10.30">
    <property type="match status" value="1"/>
</dbReference>
<evidence type="ECO:0000256" key="11">
    <source>
        <dbReference type="ARBA" id="ARBA00023204"/>
    </source>
</evidence>
<dbReference type="PIRSF" id="PIRSF001604">
    <property type="entry name" value="LigA"/>
    <property type="match status" value="1"/>
</dbReference>
<dbReference type="Pfam" id="PF14520">
    <property type="entry name" value="HHH_5"/>
    <property type="match status" value="1"/>
</dbReference>
<comment type="cofactor">
    <cofactor evidence="15">
        <name>Mg(2+)</name>
        <dbReference type="ChEBI" id="CHEBI:18420"/>
    </cofactor>
    <cofactor evidence="15">
        <name>Mn(2+)</name>
        <dbReference type="ChEBI" id="CHEBI:29035"/>
    </cofactor>
</comment>
<gene>
    <name evidence="15 17" type="primary">ligA</name>
    <name evidence="17" type="ORF">H8698_06325</name>
</gene>
<evidence type="ECO:0000256" key="7">
    <source>
        <dbReference type="ARBA" id="ARBA00022763"/>
    </source>
</evidence>
<dbReference type="InterPro" id="IPR001357">
    <property type="entry name" value="BRCT_dom"/>
</dbReference>
<dbReference type="HAMAP" id="MF_01588">
    <property type="entry name" value="DNA_ligase_A"/>
    <property type="match status" value="1"/>
</dbReference>
<keyword evidence="9 15" id="KW-0460">Magnesium</keyword>
<feature type="binding site" evidence="15">
    <location>
        <position position="421"/>
    </location>
    <ligand>
        <name>Zn(2+)</name>
        <dbReference type="ChEBI" id="CHEBI:29105"/>
    </ligand>
</feature>
<evidence type="ECO:0000256" key="1">
    <source>
        <dbReference type="ARBA" id="ARBA00004067"/>
    </source>
</evidence>
<dbReference type="SMART" id="SM00532">
    <property type="entry name" value="LIGANc"/>
    <property type="match status" value="1"/>
</dbReference>
<dbReference type="NCBIfam" id="NF005932">
    <property type="entry name" value="PRK07956.1"/>
    <property type="match status" value="1"/>
</dbReference>
<dbReference type="InterPro" id="IPR004149">
    <property type="entry name" value="Znf_DNAligase_C4"/>
</dbReference>
<evidence type="ECO:0000313" key="17">
    <source>
        <dbReference type="EMBL" id="MBC8540588.1"/>
    </source>
</evidence>
<feature type="binding site" evidence="15">
    <location>
        <position position="111"/>
    </location>
    <ligand>
        <name>NAD(+)</name>
        <dbReference type="ChEBI" id="CHEBI:57540"/>
    </ligand>
</feature>
<dbReference type="EMBL" id="JACRSU010000002">
    <property type="protein sequence ID" value="MBC8540588.1"/>
    <property type="molecule type" value="Genomic_DNA"/>
</dbReference>
<dbReference type="GO" id="GO:0003677">
    <property type="term" value="F:DNA binding"/>
    <property type="evidence" value="ECO:0007669"/>
    <property type="project" value="InterPro"/>
</dbReference>
<dbReference type="GO" id="GO:0003911">
    <property type="term" value="F:DNA ligase (NAD+) activity"/>
    <property type="evidence" value="ECO:0007669"/>
    <property type="project" value="UniProtKB-UniRule"/>
</dbReference>
<dbReference type="Pfam" id="PF03119">
    <property type="entry name" value="DNA_ligase_ZBD"/>
    <property type="match status" value="1"/>
</dbReference>
<dbReference type="PROSITE" id="PS50172">
    <property type="entry name" value="BRCT"/>
    <property type="match status" value="1"/>
</dbReference>
<reference evidence="17" key="1">
    <citation type="submission" date="2020-08" db="EMBL/GenBank/DDBJ databases">
        <title>Genome public.</title>
        <authorList>
            <person name="Liu C."/>
            <person name="Sun Q."/>
        </authorList>
    </citation>
    <scope>NUCLEOTIDE SEQUENCE</scope>
    <source>
        <strain evidence="17">H8</strain>
    </source>
</reference>
<evidence type="ECO:0000256" key="12">
    <source>
        <dbReference type="ARBA" id="ARBA00023211"/>
    </source>
</evidence>
<dbReference type="CDD" id="cd00114">
    <property type="entry name" value="LIGANc"/>
    <property type="match status" value="1"/>
</dbReference>
<dbReference type="Pfam" id="PF01653">
    <property type="entry name" value="DNA_ligase_aden"/>
    <property type="match status" value="1"/>
</dbReference>
<dbReference type="RefSeq" id="WP_249311757.1">
    <property type="nucleotide sequence ID" value="NZ_JACRSU010000002.1"/>
</dbReference>
<dbReference type="FunFam" id="1.10.150.20:FF:000006">
    <property type="entry name" value="DNA ligase"/>
    <property type="match status" value="1"/>
</dbReference>
<dbReference type="SMART" id="SM00292">
    <property type="entry name" value="BRCT"/>
    <property type="match status" value="1"/>
</dbReference>
<dbReference type="InterPro" id="IPR001679">
    <property type="entry name" value="DNA_ligase"/>
</dbReference>
<keyword evidence="12 15" id="KW-0464">Manganese</keyword>
<dbReference type="InterPro" id="IPR041663">
    <property type="entry name" value="DisA/LigA_HHH"/>
</dbReference>
<comment type="similarity">
    <text evidence="14 15">Belongs to the NAD-dependent DNA ligase family. LigA subfamily.</text>
</comment>
<feature type="binding site" evidence="15">
    <location>
        <position position="426"/>
    </location>
    <ligand>
        <name>Zn(2+)</name>
        <dbReference type="ChEBI" id="CHEBI:29105"/>
    </ligand>
</feature>
<evidence type="ECO:0000256" key="8">
    <source>
        <dbReference type="ARBA" id="ARBA00022833"/>
    </source>
</evidence>
<dbReference type="Proteomes" id="UP000611762">
    <property type="component" value="Unassembled WGS sequence"/>
</dbReference>
<dbReference type="CDD" id="cd17748">
    <property type="entry name" value="BRCT_DNA_ligase_like"/>
    <property type="match status" value="1"/>
</dbReference>
<dbReference type="Gene3D" id="1.10.287.610">
    <property type="entry name" value="Helix hairpin bin"/>
    <property type="match status" value="1"/>
</dbReference>
<proteinExistence type="inferred from homology"/>
<dbReference type="PROSITE" id="PS01055">
    <property type="entry name" value="DNA_LIGASE_N1"/>
    <property type="match status" value="1"/>
</dbReference>
<keyword evidence="5 15" id="KW-0235">DNA replication</keyword>
<dbReference type="InterPro" id="IPR010994">
    <property type="entry name" value="RuvA_2-like"/>
</dbReference>
<dbReference type="GO" id="GO:0006260">
    <property type="term" value="P:DNA replication"/>
    <property type="evidence" value="ECO:0007669"/>
    <property type="project" value="UniProtKB-KW"/>
</dbReference>
<evidence type="ECO:0000256" key="3">
    <source>
        <dbReference type="ARBA" id="ARBA00013308"/>
    </source>
</evidence>
<dbReference type="NCBIfam" id="TIGR00575">
    <property type="entry name" value="dnlj"/>
    <property type="match status" value="1"/>
</dbReference>